<dbReference type="Proteomes" id="UP000294847">
    <property type="component" value="Chromosome 7"/>
</dbReference>
<sequence length="286" mass="30984">MRGGEYFAAGNGTDIYYSSEGAGGIPMLLIHGWTCDQNDWAFQIPFLLSLGIWVIAMDLRGHGHSAVSDAVTQFDPVSMVDDAVALLKHLGVDGRSSGGAGQAIVAGHSLGGIVANELALRHPALVRGVVSVDGGAYMTPDDIQHVSQLLRAAGPQGAALATTDFWDAVGLLSEDAPVWVRPWQQRRTWAVEGRVVMDTFLQLGDHLGPSGVEYLRRTRGRGEGRVIPRFVTCAVDSSVEMEREAGLDARVDRVEVVPGGHFHHVVSPDKFNALLKEWLTEREWIK</sequence>
<protein>
    <submittedName>
        <fullName evidence="1">Uncharacterized protein</fullName>
    </submittedName>
</protein>
<dbReference type="InterPro" id="IPR050266">
    <property type="entry name" value="AB_hydrolase_sf"/>
</dbReference>
<gene>
    <name evidence="1" type="ORF">PoMZ_12496</name>
</gene>
<dbReference type="AlphaFoldDB" id="A0A4P7NSS9"/>
<dbReference type="SUPFAM" id="SSF53474">
    <property type="entry name" value="alpha/beta-Hydrolases"/>
    <property type="match status" value="1"/>
</dbReference>
<dbReference type="InterPro" id="IPR000639">
    <property type="entry name" value="Epox_hydrolase-like"/>
</dbReference>
<dbReference type="PANTHER" id="PTHR43798">
    <property type="entry name" value="MONOACYLGLYCEROL LIPASE"/>
    <property type="match status" value="1"/>
</dbReference>
<name>A0A4P7NSS9_PYROR</name>
<dbReference type="EMBL" id="CP034210">
    <property type="protein sequence ID" value="QBZ65534.1"/>
    <property type="molecule type" value="Genomic_DNA"/>
</dbReference>
<accession>A0A4P7NSS9</accession>
<proteinExistence type="predicted"/>
<dbReference type="InterPro" id="IPR000073">
    <property type="entry name" value="AB_hydrolase_1"/>
</dbReference>
<organism evidence="1 2">
    <name type="scientific">Pyricularia oryzae</name>
    <name type="common">Rice blast fungus</name>
    <name type="synonym">Magnaporthe oryzae</name>
    <dbReference type="NCBI Taxonomy" id="318829"/>
    <lineage>
        <taxon>Eukaryota</taxon>
        <taxon>Fungi</taxon>
        <taxon>Dikarya</taxon>
        <taxon>Ascomycota</taxon>
        <taxon>Pezizomycotina</taxon>
        <taxon>Sordariomycetes</taxon>
        <taxon>Sordariomycetidae</taxon>
        <taxon>Magnaporthales</taxon>
        <taxon>Pyriculariaceae</taxon>
        <taxon>Pyricularia</taxon>
    </lineage>
</organism>
<dbReference type="Pfam" id="PF12697">
    <property type="entry name" value="Abhydrolase_6"/>
    <property type="match status" value="1"/>
</dbReference>
<dbReference type="PRINTS" id="PR00412">
    <property type="entry name" value="EPOXHYDRLASE"/>
</dbReference>
<evidence type="ECO:0000313" key="1">
    <source>
        <dbReference type="EMBL" id="QBZ65534.1"/>
    </source>
</evidence>
<dbReference type="Gene3D" id="3.40.50.1820">
    <property type="entry name" value="alpha/beta hydrolase"/>
    <property type="match status" value="1"/>
</dbReference>
<reference evidence="1 2" key="1">
    <citation type="journal article" date="2019" name="Mol. Biol. Evol.">
        <title>Blast fungal genomes show frequent chromosomal changes, gene gains and losses, and effector gene turnover.</title>
        <authorList>
            <person name="Gomez Luciano L.B."/>
            <person name="Jason Tsai I."/>
            <person name="Chuma I."/>
            <person name="Tosa Y."/>
            <person name="Chen Y.H."/>
            <person name="Li J.Y."/>
            <person name="Li M.Y."/>
            <person name="Jade Lu M.Y."/>
            <person name="Nakayashiki H."/>
            <person name="Li W.H."/>
        </authorList>
    </citation>
    <scope>NUCLEOTIDE SEQUENCE [LARGE SCALE GENOMIC DNA]</scope>
    <source>
        <strain evidence="1">MZ5-1-6</strain>
    </source>
</reference>
<evidence type="ECO:0000313" key="2">
    <source>
        <dbReference type="Proteomes" id="UP000294847"/>
    </source>
</evidence>
<dbReference type="InterPro" id="IPR029058">
    <property type="entry name" value="AB_hydrolase_fold"/>
</dbReference>
<dbReference type="GO" id="GO:0003824">
    <property type="term" value="F:catalytic activity"/>
    <property type="evidence" value="ECO:0007669"/>
    <property type="project" value="InterPro"/>
</dbReference>